<evidence type="ECO:0000313" key="1">
    <source>
        <dbReference type="EMBL" id="SEU11607.1"/>
    </source>
</evidence>
<organism evidence="1 2">
    <name type="scientific">Draconibacterium orientale</name>
    <dbReference type="NCBI Taxonomy" id="1168034"/>
    <lineage>
        <taxon>Bacteria</taxon>
        <taxon>Pseudomonadati</taxon>
        <taxon>Bacteroidota</taxon>
        <taxon>Bacteroidia</taxon>
        <taxon>Marinilabiliales</taxon>
        <taxon>Prolixibacteraceae</taxon>
        <taxon>Draconibacterium</taxon>
    </lineage>
</organism>
<evidence type="ECO:0000313" key="2">
    <source>
        <dbReference type="Proteomes" id="UP000181981"/>
    </source>
</evidence>
<gene>
    <name evidence="1" type="ORF">SAMN05444285_1487</name>
</gene>
<protein>
    <submittedName>
        <fullName evidence="1">Uncharacterized protein</fullName>
    </submittedName>
</protein>
<sequence>MNDEGLKEKKASRMLAALKVESQVAKATTRQRP</sequence>
<reference evidence="1 2" key="1">
    <citation type="submission" date="2016-10" db="EMBL/GenBank/DDBJ databases">
        <authorList>
            <person name="de Groot N.N."/>
        </authorList>
    </citation>
    <scope>NUCLEOTIDE SEQUENCE [LARGE SCALE GENOMIC DNA]</scope>
    <source>
        <strain evidence="1 2">DSM 25947</strain>
    </source>
</reference>
<dbReference type="Proteomes" id="UP000181981">
    <property type="component" value="Unassembled WGS sequence"/>
</dbReference>
<dbReference type="AlphaFoldDB" id="A0A1I0JMP9"/>
<proteinExistence type="predicted"/>
<dbReference type="EMBL" id="FOHT01000048">
    <property type="protein sequence ID" value="SEU11607.1"/>
    <property type="molecule type" value="Genomic_DNA"/>
</dbReference>
<accession>A0A1I0JMP9</accession>
<name>A0A1I0JMP9_9BACT</name>